<organism evidence="7 8">
    <name type="scientific">Armadillidium nasatum</name>
    <dbReference type="NCBI Taxonomy" id="96803"/>
    <lineage>
        <taxon>Eukaryota</taxon>
        <taxon>Metazoa</taxon>
        <taxon>Ecdysozoa</taxon>
        <taxon>Arthropoda</taxon>
        <taxon>Crustacea</taxon>
        <taxon>Multicrustacea</taxon>
        <taxon>Malacostraca</taxon>
        <taxon>Eumalacostraca</taxon>
        <taxon>Peracarida</taxon>
        <taxon>Isopoda</taxon>
        <taxon>Oniscidea</taxon>
        <taxon>Crinocheta</taxon>
        <taxon>Armadillidiidae</taxon>
        <taxon>Armadillidium</taxon>
    </lineage>
</organism>
<dbReference type="EMBL" id="SEYY01008648">
    <property type="protein sequence ID" value="KAB7502074.1"/>
    <property type="molecule type" value="Genomic_DNA"/>
</dbReference>
<proteinExistence type="inferred from homology"/>
<dbReference type="Proteomes" id="UP000326759">
    <property type="component" value="Unassembled WGS sequence"/>
</dbReference>
<reference evidence="7 8" key="1">
    <citation type="journal article" date="2019" name="PLoS Biol.">
        <title>Sex chromosomes control vertical transmission of feminizing Wolbachia symbionts in an isopod.</title>
        <authorList>
            <person name="Becking T."/>
            <person name="Chebbi M.A."/>
            <person name="Giraud I."/>
            <person name="Moumen B."/>
            <person name="Laverre T."/>
            <person name="Caubet Y."/>
            <person name="Peccoud J."/>
            <person name="Gilbert C."/>
            <person name="Cordaux R."/>
        </authorList>
    </citation>
    <scope>NUCLEOTIDE SEQUENCE [LARGE SCALE GENOMIC DNA]</scope>
    <source>
        <strain evidence="7">ANa2</strain>
        <tissue evidence="7">Whole body excluding digestive tract and cuticle</tissue>
    </source>
</reference>
<dbReference type="InterPro" id="IPR019826">
    <property type="entry name" value="Carboxylesterase_B_AS"/>
</dbReference>
<name>A0A5N5T615_9CRUS</name>
<dbReference type="PANTHER" id="PTHR43142:SF1">
    <property type="entry name" value="CARBOXYLIC ESTER HYDROLASE"/>
    <property type="match status" value="1"/>
</dbReference>
<keyword evidence="8" id="KW-1185">Reference proteome</keyword>
<keyword evidence="2" id="KW-0719">Serine esterase</keyword>
<evidence type="ECO:0000313" key="8">
    <source>
        <dbReference type="Proteomes" id="UP000326759"/>
    </source>
</evidence>
<dbReference type="Pfam" id="PF00135">
    <property type="entry name" value="COesterase"/>
    <property type="match status" value="1"/>
</dbReference>
<evidence type="ECO:0000313" key="7">
    <source>
        <dbReference type="EMBL" id="KAB7502074.1"/>
    </source>
</evidence>
<accession>A0A5N5T615</accession>
<dbReference type="EC" id="3.1.1.-" evidence="5"/>
<evidence type="ECO:0000256" key="2">
    <source>
        <dbReference type="ARBA" id="ARBA00022487"/>
    </source>
</evidence>
<dbReference type="InterPro" id="IPR002018">
    <property type="entry name" value="CarbesteraseB"/>
</dbReference>
<gene>
    <name evidence="7" type="primary">EST6_4</name>
    <name evidence="7" type="ORF">Anas_12301</name>
</gene>
<evidence type="ECO:0000256" key="3">
    <source>
        <dbReference type="ARBA" id="ARBA00022801"/>
    </source>
</evidence>
<dbReference type="OrthoDB" id="3200163at2759"/>
<evidence type="ECO:0000259" key="6">
    <source>
        <dbReference type="Pfam" id="PF00135"/>
    </source>
</evidence>
<comment type="caution">
    <text evidence="7">The sequence shown here is derived from an EMBL/GenBank/DDBJ whole genome shotgun (WGS) entry which is preliminary data.</text>
</comment>
<keyword evidence="3 5" id="KW-0378">Hydrolase</keyword>
<dbReference type="Gene3D" id="3.40.50.1820">
    <property type="entry name" value="alpha/beta hydrolase"/>
    <property type="match status" value="2"/>
</dbReference>
<dbReference type="InterPro" id="IPR029058">
    <property type="entry name" value="AB_hydrolase_fold"/>
</dbReference>
<protein>
    <recommendedName>
        <fullName evidence="5">Carboxylic ester hydrolase</fullName>
        <ecNumber evidence="5">3.1.1.-</ecNumber>
    </recommendedName>
</protein>
<dbReference type="AlphaFoldDB" id="A0A5N5T615"/>
<sequence length="379" mass="43489">MVFIHGGAFIVGSANEYQPYILMNEDIVLIVIQYRLGIFGFLSTEDSVMPGNMGLKDQQLALKWVKENIESFGGDSNSITIFGVSAGGASVHYQVLSPGSKGLFNRAIIQSGTALCPWASNKNHRKFAIETGQEFNCSIDFGTEKYRECMQNVNPYYLTIAASQTQRANRKEKFNNNFEYYGPISLFLQNEENSVELARQAYQHYLHREDVTISDEDWKEIVDINSDRLFRVAHDTVANFFAKDQNIKFYTYQFDHLANVSWASILPGYVKRDVIAHGEDLVYFFYGGEFIKIKLESEDDIKMGRIFLNLWINFAKTGNPTPPDSDFKWHTTTSNSFRYLSLTTSPVMKEDSFQKNRKFWADLKLSENLLLQKSLKEEL</sequence>
<keyword evidence="4" id="KW-0325">Glycoprotein</keyword>
<dbReference type="GO" id="GO:0052689">
    <property type="term" value="F:carboxylic ester hydrolase activity"/>
    <property type="evidence" value="ECO:0007669"/>
    <property type="project" value="UniProtKB-KW"/>
</dbReference>
<dbReference type="PANTHER" id="PTHR43142">
    <property type="entry name" value="CARBOXYLIC ESTER HYDROLASE"/>
    <property type="match status" value="1"/>
</dbReference>
<dbReference type="PROSITE" id="PS00122">
    <property type="entry name" value="CARBOXYLESTERASE_B_1"/>
    <property type="match status" value="1"/>
</dbReference>
<comment type="similarity">
    <text evidence="1 5">Belongs to the type-B carboxylesterase/lipase family.</text>
</comment>
<dbReference type="SUPFAM" id="SSF53474">
    <property type="entry name" value="alpha/beta-Hydrolases"/>
    <property type="match status" value="1"/>
</dbReference>
<evidence type="ECO:0000256" key="4">
    <source>
        <dbReference type="ARBA" id="ARBA00023180"/>
    </source>
</evidence>
<evidence type="ECO:0000256" key="5">
    <source>
        <dbReference type="RuleBase" id="RU361235"/>
    </source>
</evidence>
<feature type="domain" description="Carboxylesterase type B" evidence="6">
    <location>
        <begin position="1"/>
        <end position="164"/>
    </location>
</feature>
<evidence type="ECO:0000256" key="1">
    <source>
        <dbReference type="ARBA" id="ARBA00005964"/>
    </source>
</evidence>